<gene>
    <name evidence="6" type="ORF">H072_3631</name>
</gene>
<dbReference type="GO" id="GO:0008270">
    <property type="term" value="F:zinc ion binding"/>
    <property type="evidence" value="ECO:0007669"/>
    <property type="project" value="UniProtKB-KW"/>
</dbReference>
<keyword evidence="7" id="KW-1185">Reference proteome</keyword>
<accession>S8AH82</accession>
<dbReference type="PANTHER" id="PTHR10237">
    <property type="entry name" value="DEFORMED EPIDERMAL AUTOREGULATORY FACTOR 1 HOMOLOG SUPPRESSIN"/>
    <property type="match status" value="1"/>
</dbReference>
<sequence length="219" mass="24357">MNGLSTKLCANCMTASEDLKHCARCKSVNYCSRDCQKANWKHHKKVCGKVNTPPSVGSEEEFPFHHLEAGTWLHNRPEKEIFKLLIDIYRFRATDNMNLEGKTDPDDILGGATDSSVAFRRFLELAGGRVGLLPPWWTTEKVAECVDFGLDTTEWQSLRRARDKSDIIEHYGDACMPTKLRLLGEQVYGTGPGGQAGAMVLQVMKLSEARGGVHSIVGM</sequence>
<dbReference type="Proteomes" id="UP000015100">
    <property type="component" value="Unassembled WGS sequence"/>
</dbReference>
<dbReference type="InterPro" id="IPR002893">
    <property type="entry name" value="Znf_MYND"/>
</dbReference>
<dbReference type="EMBL" id="AQGS01000114">
    <property type="protein sequence ID" value="EPS42385.1"/>
    <property type="molecule type" value="Genomic_DNA"/>
</dbReference>
<dbReference type="PROSITE" id="PS50865">
    <property type="entry name" value="ZF_MYND_2"/>
    <property type="match status" value="1"/>
</dbReference>
<keyword evidence="1" id="KW-0479">Metal-binding</keyword>
<comment type="caution">
    <text evidence="6">The sequence shown here is derived from an EMBL/GenBank/DDBJ whole genome shotgun (WGS) entry which is preliminary data.</text>
</comment>
<dbReference type="GO" id="GO:0000981">
    <property type="term" value="F:DNA-binding transcription factor activity, RNA polymerase II-specific"/>
    <property type="evidence" value="ECO:0007669"/>
    <property type="project" value="TreeGrafter"/>
</dbReference>
<dbReference type="STRING" id="1284197.S8AH82"/>
<dbReference type="GO" id="GO:0005634">
    <property type="term" value="C:nucleus"/>
    <property type="evidence" value="ECO:0007669"/>
    <property type="project" value="TreeGrafter"/>
</dbReference>
<evidence type="ECO:0000256" key="1">
    <source>
        <dbReference type="ARBA" id="ARBA00022723"/>
    </source>
</evidence>
<dbReference type="OMA" id="RMFGEQV"/>
<keyword evidence="2 4" id="KW-0863">Zinc-finger</keyword>
<protein>
    <recommendedName>
        <fullName evidence="5">MYND-type domain-containing protein</fullName>
    </recommendedName>
</protein>
<evidence type="ECO:0000256" key="3">
    <source>
        <dbReference type="ARBA" id="ARBA00022833"/>
    </source>
</evidence>
<proteinExistence type="predicted"/>
<reference evidence="6 7" key="1">
    <citation type="journal article" date="2013" name="PLoS Genet.">
        <title>Genomic mechanisms accounting for the adaptation to parasitism in nematode-trapping fungi.</title>
        <authorList>
            <person name="Meerupati T."/>
            <person name="Andersson K.M."/>
            <person name="Friman E."/>
            <person name="Kumar D."/>
            <person name="Tunlid A."/>
            <person name="Ahren D."/>
        </authorList>
    </citation>
    <scope>NUCLEOTIDE SEQUENCE [LARGE SCALE GENOMIC DNA]</scope>
    <source>
        <strain evidence="6 7">CBS 200.50</strain>
    </source>
</reference>
<keyword evidence="3" id="KW-0862">Zinc</keyword>
<evidence type="ECO:0000259" key="5">
    <source>
        <dbReference type="PROSITE" id="PS50865"/>
    </source>
</evidence>
<dbReference type="eggNOG" id="ENOG502S05G">
    <property type="taxonomic scope" value="Eukaryota"/>
</dbReference>
<evidence type="ECO:0000256" key="2">
    <source>
        <dbReference type="ARBA" id="ARBA00022771"/>
    </source>
</evidence>
<organism evidence="6 7">
    <name type="scientific">Dactylellina haptotyla (strain CBS 200.50)</name>
    <name type="common">Nematode-trapping fungus</name>
    <name type="synonym">Monacrosporium haptotylum</name>
    <dbReference type="NCBI Taxonomy" id="1284197"/>
    <lineage>
        <taxon>Eukaryota</taxon>
        <taxon>Fungi</taxon>
        <taxon>Dikarya</taxon>
        <taxon>Ascomycota</taxon>
        <taxon>Pezizomycotina</taxon>
        <taxon>Orbiliomycetes</taxon>
        <taxon>Orbiliales</taxon>
        <taxon>Orbiliaceae</taxon>
        <taxon>Dactylellina</taxon>
    </lineage>
</organism>
<dbReference type="OrthoDB" id="432970at2759"/>
<dbReference type="SUPFAM" id="SSF144232">
    <property type="entry name" value="HIT/MYND zinc finger-like"/>
    <property type="match status" value="1"/>
</dbReference>
<name>S8AH82_DACHA</name>
<dbReference type="Gene3D" id="6.10.140.2220">
    <property type="match status" value="1"/>
</dbReference>
<reference evidence="7" key="2">
    <citation type="submission" date="2013-04" db="EMBL/GenBank/DDBJ databases">
        <title>Genomic mechanisms accounting for the adaptation to parasitism in nematode-trapping fungi.</title>
        <authorList>
            <person name="Ahren D.G."/>
        </authorList>
    </citation>
    <scope>NUCLEOTIDE SEQUENCE [LARGE SCALE GENOMIC DNA]</scope>
    <source>
        <strain evidence="7">CBS 200.50</strain>
    </source>
</reference>
<dbReference type="PROSITE" id="PS01360">
    <property type="entry name" value="ZF_MYND_1"/>
    <property type="match status" value="1"/>
</dbReference>
<dbReference type="PANTHER" id="PTHR10237:SF14">
    <property type="entry name" value="MYND-TYPE DOMAIN-CONTAINING PROTEIN"/>
    <property type="match status" value="1"/>
</dbReference>
<evidence type="ECO:0000313" key="6">
    <source>
        <dbReference type="EMBL" id="EPS42385.1"/>
    </source>
</evidence>
<dbReference type="AlphaFoldDB" id="S8AH82"/>
<evidence type="ECO:0000313" key="7">
    <source>
        <dbReference type="Proteomes" id="UP000015100"/>
    </source>
</evidence>
<evidence type="ECO:0000256" key="4">
    <source>
        <dbReference type="PROSITE-ProRule" id="PRU00134"/>
    </source>
</evidence>
<dbReference type="Pfam" id="PF01753">
    <property type="entry name" value="zf-MYND"/>
    <property type="match status" value="1"/>
</dbReference>
<dbReference type="InterPro" id="IPR024119">
    <property type="entry name" value="TF_DEAF-1"/>
</dbReference>
<feature type="domain" description="MYND-type" evidence="5">
    <location>
        <begin position="9"/>
        <end position="47"/>
    </location>
</feature>
<dbReference type="HOGENOM" id="CLU_069858_3_0_1"/>